<dbReference type="InterPro" id="IPR004358">
    <property type="entry name" value="Sig_transdc_His_kin-like_C"/>
</dbReference>
<evidence type="ECO:0000256" key="5">
    <source>
        <dbReference type="ARBA" id="ARBA00022679"/>
    </source>
</evidence>
<evidence type="ECO:0000259" key="12">
    <source>
        <dbReference type="PROSITE" id="PS50109"/>
    </source>
</evidence>
<dbReference type="InterPro" id="IPR003594">
    <property type="entry name" value="HATPase_dom"/>
</dbReference>
<dbReference type="PRINTS" id="PR00344">
    <property type="entry name" value="BCTRLSENSOR"/>
</dbReference>
<dbReference type="Gene3D" id="3.30.565.10">
    <property type="entry name" value="Histidine kinase-like ATPase, C-terminal domain"/>
    <property type="match status" value="1"/>
</dbReference>
<dbReference type="Proteomes" id="UP000027982">
    <property type="component" value="Chromosome"/>
</dbReference>
<dbReference type="SMART" id="SM01079">
    <property type="entry name" value="CHASE"/>
    <property type="match status" value="1"/>
</dbReference>
<evidence type="ECO:0000256" key="10">
    <source>
        <dbReference type="ARBA" id="ARBA00023136"/>
    </source>
</evidence>
<comment type="subcellular location">
    <subcellularLocation>
        <location evidence="2">Membrane</location>
    </subcellularLocation>
</comment>
<dbReference type="InterPro" id="IPR003018">
    <property type="entry name" value="GAF"/>
</dbReference>
<dbReference type="GO" id="GO:0016020">
    <property type="term" value="C:membrane"/>
    <property type="evidence" value="ECO:0007669"/>
    <property type="project" value="UniProtKB-SubCell"/>
</dbReference>
<evidence type="ECO:0000259" key="13">
    <source>
        <dbReference type="PROSITE" id="PS50839"/>
    </source>
</evidence>
<dbReference type="GO" id="GO:0000155">
    <property type="term" value="F:phosphorelay sensor kinase activity"/>
    <property type="evidence" value="ECO:0007669"/>
    <property type="project" value="InterPro"/>
</dbReference>
<feature type="domain" description="Histidine kinase" evidence="12">
    <location>
        <begin position="551"/>
        <end position="758"/>
    </location>
</feature>
<reference evidence="14 15" key="1">
    <citation type="journal article" date="2014" name="PLoS ONE">
        <title>The first complete genome sequence of the class fimbriimonadia in the phylum armatimonadetes.</title>
        <authorList>
            <person name="Hu Z.Y."/>
            <person name="Wang Y.Z."/>
            <person name="Im W.T."/>
            <person name="Wang S.Y."/>
            <person name="Zhao G.P."/>
            <person name="Zheng H.J."/>
            <person name="Quan Z.X."/>
        </authorList>
    </citation>
    <scope>NUCLEOTIDE SEQUENCE [LARGE SCALE GENOMIC DNA]</scope>
    <source>
        <strain evidence="14">Gsoil 348</strain>
    </source>
</reference>
<dbReference type="STRING" id="661478.OP10G_0847"/>
<dbReference type="GO" id="GO:0030295">
    <property type="term" value="F:protein kinase activator activity"/>
    <property type="evidence" value="ECO:0007669"/>
    <property type="project" value="TreeGrafter"/>
</dbReference>
<dbReference type="Gene3D" id="3.30.450.350">
    <property type="entry name" value="CHASE domain"/>
    <property type="match status" value="1"/>
</dbReference>
<dbReference type="EC" id="2.7.13.3" evidence="3"/>
<dbReference type="Pfam" id="PF01590">
    <property type="entry name" value="GAF"/>
    <property type="match status" value="1"/>
</dbReference>
<dbReference type="InterPro" id="IPR050351">
    <property type="entry name" value="BphY/WalK/GraS-like"/>
</dbReference>
<dbReference type="SUPFAM" id="SSF47384">
    <property type="entry name" value="Homodimeric domain of signal transducing histidine kinase"/>
    <property type="match status" value="1"/>
</dbReference>
<dbReference type="InterPro" id="IPR003661">
    <property type="entry name" value="HisK_dim/P_dom"/>
</dbReference>
<evidence type="ECO:0000256" key="8">
    <source>
        <dbReference type="ARBA" id="ARBA00022989"/>
    </source>
</evidence>
<dbReference type="GO" id="GO:0000156">
    <property type="term" value="F:phosphorelay response regulator activity"/>
    <property type="evidence" value="ECO:0007669"/>
    <property type="project" value="TreeGrafter"/>
</dbReference>
<protein>
    <recommendedName>
        <fullName evidence="3">histidine kinase</fullName>
        <ecNumber evidence="3">2.7.13.3</ecNumber>
    </recommendedName>
</protein>
<dbReference type="PROSITE" id="PS50109">
    <property type="entry name" value="HIS_KIN"/>
    <property type="match status" value="1"/>
</dbReference>
<dbReference type="InterPro" id="IPR042240">
    <property type="entry name" value="CHASE_sf"/>
</dbReference>
<evidence type="ECO:0000313" key="15">
    <source>
        <dbReference type="Proteomes" id="UP000027982"/>
    </source>
</evidence>
<keyword evidence="7 14" id="KW-0418">Kinase</keyword>
<dbReference type="AlphaFoldDB" id="A0A068NN91"/>
<keyword evidence="8 11" id="KW-1133">Transmembrane helix</keyword>
<evidence type="ECO:0000256" key="7">
    <source>
        <dbReference type="ARBA" id="ARBA00022777"/>
    </source>
</evidence>
<dbReference type="SMART" id="SM00065">
    <property type="entry name" value="GAF"/>
    <property type="match status" value="1"/>
</dbReference>
<dbReference type="PANTHER" id="PTHR42878">
    <property type="entry name" value="TWO-COMPONENT HISTIDINE KINASE"/>
    <property type="match status" value="1"/>
</dbReference>
<dbReference type="OrthoDB" id="9808408at2"/>
<dbReference type="FunFam" id="3.30.450.40:FF:000035">
    <property type="entry name" value="PAS sensor protein"/>
    <property type="match status" value="1"/>
</dbReference>
<dbReference type="GO" id="GO:0007234">
    <property type="term" value="P:osmosensory signaling via phosphorelay pathway"/>
    <property type="evidence" value="ECO:0007669"/>
    <property type="project" value="TreeGrafter"/>
</dbReference>
<dbReference type="CDD" id="cd00082">
    <property type="entry name" value="HisKA"/>
    <property type="match status" value="1"/>
</dbReference>
<feature type="domain" description="CHASE" evidence="13">
    <location>
        <begin position="80"/>
        <end position="270"/>
    </location>
</feature>
<dbReference type="Gene3D" id="1.10.287.130">
    <property type="match status" value="1"/>
</dbReference>
<evidence type="ECO:0000256" key="2">
    <source>
        <dbReference type="ARBA" id="ARBA00004370"/>
    </source>
</evidence>
<dbReference type="Pfam" id="PF03924">
    <property type="entry name" value="CHASE"/>
    <property type="match status" value="1"/>
</dbReference>
<feature type="transmembrane region" description="Helical" evidence="11">
    <location>
        <begin position="16"/>
        <end position="34"/>
    </location>
</feature>
<evidence type="ECO:0000256" key="3">
    <source>
        <dbReference type="ARBA" id="ARBA00012438"/>
    </source>
</evidence>
<dbReference type="KEGG" id="fgi:OP10G_0847"/>
<keyword evidence="6 11" id="KW-0812">Transmembrane</keyword>
<dbReference type="InterPro" id="IPR029016">
    <property type="entry name" value="GAF-like_dom_sf"/>
</dbReference>
<dbReference type="HOGENOM" id="CLU_367523_0_0_0"/>
<evidence type="ECO:0000256" key="9">
    <source>
        <dbReference type="ARBA" id="ARBA00023012"/>
    </source>
</evidence>
<dbReference type="PROSITE" id="PS50839">
    <property type="entry name" value="CHASE"/>
    <property type="match status" value="1"/>
</dbReference>
<keyword evidence="10 11" id="KW-0472">Membrane</keyword>
<dbReference type="eggNOG" id="COG4251">
    <property type="taxonomic scope" value="Bacteria"/>
</dbReference>
<dbReference type="InterPro" id="IPR006189">
    <property type="entry name" value="CHASE_dom"/>
</dbReference>
<organism evidence="14 15">
    <name type="scientific">Fimbriimonas ginsengisoli Gsoil 348</name>
    <dbReference type="NCBI Taxonomy" id="661478"/>
    <lineage>
        <taxon>Bacteria</taxon>
        <taxon>Bacillati</taxon>
        <taxon>Armatimonadota</taxon>
        <taxon>Fimbriimonadia</taxon>
        <taxon>Fimbriimonadales</taxon>
        <taxon>Fimbriimonadaceae</taxon>
        <taxon>Fimbriimonas</taxon>
    </lineage>
</organism>
<dbReference type="EMBL" id="CP007139">
    <property type="protein sequence ID" value="AIE84215.1"/>
    <property type="molecule type" value="Genomic_DNA"/>
</dbReference>
<evidence type="ECO:0000256" key="11">
    <source>
        <dbReference type="SAM" id="Phobius"/>
    </source>
</evidence>
<dbReference type="Pfam" id="PF02518">
    <property type="entry name" value="HATPase_c"/>
    <property type="match status" value="1"/>
</dbReference>
<dbReference type="Gene3D" id="3.30.450.40">
    <property type="match status" value="1"/>
</dbReference>
<dbReference type="SUPFAM" id="SSF55874">
    <property type="entry name" value="ATPase domain of HSP90 chaperone/DNA topoisomerase II/histidine kinase"/>
    <property type="match status" value="1"/>
</dbReference>
<dbReference type="eggNOG" id="COG2203">
    <property type="taxonomic scope" value="Bacteria"/>
</dbReference>
<dbReference type="InterPro" id="IPR036097">
    <property type="entry name" value="HisK_dim/P_sf"/>
</dbReference>
<dbReference type="InterPro" id="IPR036890">
    <property type="entry name" value="HATPase_C_sf"/>
</dbReference>
<dbReference type="PANTHER" id="PTHR42878:SF15">
    <property type="entry name" value="BACTERIOPHYTOCHROME"/>
    <property type="match status" value="1"/>
</dbReference>
<evidence type="ECO:0000256" key="6">
    <source>
        <dbReference type="ARBA" id="ARBA00022692"/>
    </source>
</evidence>
<dbReference type="RefSeq" id="WP_025227141.1">
    <property type="nucleotide sequence ID" value="NZ_CP007139.1"/>
</dbReference>
<evidence type="ECO:0000256" key="4">
    <source>
        <dbReference type="ARBA" id="ARBA00022553"/>
    </source>
</evidence>
<name>A0A068NN91_FIMGI</name>
<gene>
    <name evidence="14" type="ORF">OP10G_0847</name>
</gene>
<dbReference type="Pfam" id="PF00512">
    <property type="entry name" value="HisKA"/>
    <property type="match status" value="1"/>
</dbReference>
<proteinExistence type="predicted"/>
<dbReference type="SUPFAM" id="SSF55781">
    <property type="entry name" value="GAF domain-like"/>
    <property type="match status" value="1"/>
</dbReference>
<dbReference type="SMART" id="SM00387">
    <property type="entry name" value="HATPase_c"/>
    <property type="match status" value="1"/>
</dbReference>
<sequence>MEERPESLERKRARDWAVPYVVFGLGLLVTLLIWQGAHNVAEASDKLRFQNSVQRARNSIRNQIEHEVAFLRTTAAMFSTQGNIDRKRFHDYYQTIGEEGLLQGIPALGFSYRIPAGERDRVIARMRAEGQAGFKIFPPGGEEHAILYLEPEDERNRRAIGMNMHQYSAERREAMDKARDTGKEAMTSVVRLIQDTGLAPQPGFNVYFPVYRHGNPNTVELRRQQLSGFIYSPFRAKDLFDSVHKAEEDLDIGFAIYDDAKETPDHLLYSDLLSRATTPTQFDTQEMAGHQWGIRYAALPAFQEGSNQGIVNWIPIVGLCISSLLATLSMAQARTNREMAKAAETIHRREFQQRLLAHAGALLTESLDVDRTLAGVANLAVPSFADWCSVDMLEPDGSIRRVAVAHTDPAKLQWAAELQKKYPPDPNGLTGVPNVLRTGKAELYSHVPAAMLENAMRDEETREIVRRLQLSSFIVVPMKARDRTLGAISFVWAESGNHYDRDDLMLAEEIGVRAGLAVDNAQLFENLEELVRERTTELEASNKELEAFCYSVSHDLRAPLRSVDGFSKAVIDDYGHNLDREAIGYLERVRAAARRMDELITALLNLSRLTRAEIHRQVVDASEIAASAAADVLGQDPGKFQVRIQPGIELNGDPRMVHIIFDNLIANAMKFSSRAEHPLIEIGMKDGAVFVRDNGVGFNPEYGNKLFSPFERLHSPTEFPGSGIGLATVQRIVARHGGKVWAEGEEGKGATFWFTLGG</sequence>
<accession>A0A068NN91</accession>
<dbReference type="FunFam" id="1.10.287.130:FF:000070">
    <property type="entry name" value="Histidine kinase sensor protein"/>
    <property type="match status" value="1"/>
</dbReference>
<keyword evidence="15" id="KW-1185">Reference proteome</keyword>
<evidence type="ECO:0000313" key="14">
    <source>
        <dbReference type="EMBL" id="AIE84215.1"/>
    </source>
</evidence>
<comment type="catalytic activity">
    <reaction evidence="1">
        <text>ATP + protein L-histidine = ADP + protein N-phospho-L-histidine.</text>
        <dbReference type="EC" id="2.7.13.3"/>
    </reaction>
</comment>
<keyword evidence="9" id="KW-0902">Two-component regulatory system</keyword>
<dbReference type="eggNOG" id="COG3614">
    <property type="taxonomic scope" value="Bacteria"/>
</dbReference>
<dbReference type="InterPro" id="IPR005467">
    <property type="entry name" value="His_kinase_dom"/>
</dbReference>
<dbReference type="SMART" id="SM00388">
    <property type="entry name" value="HisKA"/>
    <property type="match status" value="1"/>
</dbReference>
<keyword evidence="5" id="KW-0808">Transferase</keyword>
<evidence type="ECO:0000256" key="1">
    <source>
        <dbReference type="ARBA" id="ARBA00000085"/>
    </source>
</evidence>
<keyword evidence="4" id="KW-0597">Phosphoprotein</keyword>